<dbReference type="InterPro" id="IPR029510">
    <property type="entry name" value="Ald_DH_CS_GLU"/>
</dbReference>
<dbReference type="RefSeq" id="WP_207299589.1">
    <property type="nucleotide sequence ID" value="NZ_CP071444.1"/>
</dbReference>
<reference evidence="6" key="1">
    <citation type="submission" date="2021-03" db="EMBL/GenBank/DDBJ databases">
        <title>Alkalibacter marinus sp. nov., isolated from tidal flat sediment.</title>
        <authorList>
            <person name="Namirimu T."/>
            <person name="Yang J.-A."/>
            <person name="Yang S.-H."/>
            <person name="Kim Y.-J."/>
            <person name="Kwon K.K."/>
        </authorList>
    </citation>
    <scope>NUCLEOTIDE SEQUENCE</scope>
    <source>
        <strain evidence="6">ES005</strain>
    </source>
</reference>
<name>A0A974XE89_9FIRM</name>
<dbReference type="SUPFAM" id="SSF53720">
    <property type="entry name" value="ALDH-like"/>
    <property type="match status" value="1"/>
</dbReference>
<dbReference type="Pfam" id="PF00171">
    <property type="entry name" value="Aldedh"/>
    <property type="match status" value="1"/>
</dbReference>
<dbReference type="InterPro" id="IPR016162">
    <property type="entry name" value="Ald_DH_N"/>
</dbReference>
<proteinExistence type="inferred from homology"/>
<dbReference type="AlphaFoldDB" id="A0A974XE89"/>
<dbReference type="Gene3D" id="3.40.605.10">
    <property type="entry name" value="Aldehyde Dehydrogenase, Chain A, domain 1"/>
    <property type="match status" value="1"/>
</dbReference>
<dbReference type="PROSITE" id="PS00687">
    <property type="entry name" value="ALDEHYDE_DEHYDR_GLU"/>
    <property type="match status" value="1"/>
</dbReference>
<dbReference type="PANTHER" id="PTHR11699">
    <property type="entry name" value="ALDEHYDE DEHYDROGENASE-RELATED"/>
    <property type="match status" value="1"/>
</dbReference>
<dbReference type="FunFam" id="3.40.605.10:FF:000007">
    <property type="entry name" value="NAD/NADP-dependent betaine aldehyde dehydrogenase"/>
    <property type="match status" value="1"/>
</dbReference>
<evidence type="ECO:0000259" key="5">
    <source>
        <dbReference type="Pfam" id="PF00171"/>
    </source>
</evidence>
<dbReference type="InterPro" id="IPR016163">
    <property type="entry name" value="Ald_DH_C"/>
</dbReference>
<keyword evidence="7" id="KW-1185">Reference proteome</keyword>
<protein>
    <submittedName>
        <fullName evidence="6">Aldehyde dehydrogenase family protein</fullName>
    </submittedName>
</protein>
<evidence type="ECO:0000313" key="6">
    <source>
        <dbReference type="EMBL" id="QSX08247.1"/>
    </source>
</evidence>
<feature type="domain" description="Aldehyde dehydrogenase" evidence="5">
    <location>
        <begin position="22"/>
        <end position="475"/>
    </location>
</feature>
<sequence>MNKNMYGLFIDGAFVKPVKGAYQDVHDPATGDLLAKTAKGSKEDVEKAVEAADRSKNLWKTVSIQQRSRILHKIAEIIRENKDHLARIETQDSGKPIVETVEDVKAIADQFDYFGGAIRVEAGEFMRQDQHSMTMILREPHGVVAQIIPWNFPFLLAGWKIAPALAAGNCIVIKPASETPLSLLEFARLTQDVLPNGVLNVVTGSGSVVGPALLENLKVDKIAFTGSTKVGRSIGEAAAKRILPASLELGGKSANIIFPDAPMDKAIEGAALAILYGQGQVCNAGSRLFVHSSIYKNFVEKLERIFRNVKIGDPADPATRMGPLINKEQLDVVLGYVETGIKEGARLVCGGKQIEKSPFDKGWFMEPTLFADVKNHMKIAQEEIFGPVLVVIPFETEEEVTAMANDSKYGLAGACWTKDINRALRVANGVETGLFWINEYHLTPSGTPFGGIKESGHGRENHKMALDAYSRLKTIYISMNESPTGHYDS</sequence>
<dbReference type="Gene3D" id="3.40.309.10">
    <property type="entry name" value="Aldehyde Dehydrogenase, Chain A, domain 2"/>
    <property type="match status" value="1"/>
</dbReference>
<dbReference type="FunFam" id="3.40.309.10:FF:000012">
    <property type="entry name" value="Betaine aldehyde dehydrogenase"/>
    <property type="match status" value="1"/>
</dbReference>
<accession>A0A974XE89</accession>
<dbReference type="KEGG" id="alka:J0B03_10690"/>
<dbReference type="GO" id="GO:0016620">
    <property type="term" value="F:oxidoreductase activity, acting on the aldehyde or oxo group of donors, NAD or NADP as acceptor"/>
    <property type="evidence" value="ECO:0007669"/>
    <property type="project" value="InterPro"/>
</dbReference>
<dbReference type="Proteomes" id="UP000663499">
    <property type="component" value="Chromosome"/>
</dbReference>
<organism evidence="6 7">
    <name type="scientific">Alkalibacter rhizosphaerae</name>
    <dbReference type="NCBI Taxonomy" id="2815577"/>
    <lineage>
        <taxon>Bacteria</taxon>
        <taxon>Bacillati</taxon>
        <taxon>Bacillota</taxon>
        <taxon>Clostridia</taxon>
        <taxon>Eubacteriales</taxon>
        <taxon>Eubacteriaceae</taxon>
        <taxon>Alkalibacter</taxon>
    </lineage>
</organism>
<dbReference type="InterPro" id="IPR016161">
    <property type="entry name" value="Ald_DH/histidinol_DH"/>
</dbReference>
<evidence type="ECO:0000256" key="3">
    <source>
        <dbReference type="PROSITE-ProRule" id="PRU10007"/>
    </source>
</evidence>
<comment type="similarity">
    <text evidence="1 4">Belongs to the aldehyde dehydrogenase family.</text>
</comment>
<feature type="active site" evidence="3">
    <location>
        <position position="248"/>
    </location>
</feature>
<evidence type="ECO:0000256" key="1">
    <source>
        <dbReference type="ARBA" id="ARBA00009986"/>
    </source>
</evidence>
<evidence type="ECO:0000256" key="2">
    <source>
        <dbReference type="ARBA" id="ARBA00023002"/>
    </source>
</evidence>
<keyword evidence="2 4" id="KW-0560">Oxidoreductase</keyword>
<evidence type="ECO:0000313" key="7">
    <source>
        <dbReference type="Proteomes" id="UP000663499"/>
    </source>
</evidence>
<dbReference type="EMBL" id="CP071444">
    <property type="protein sequence ID" value="QSX08247.1"/>
    <property type="molecule type" value="Genomic_DNA"/>
</dbReference>
<gene>
    <name evidence="6" type="ORF">J0B03_10690</name>
</gene>
<evidence type="ECO:0000256" key="4">
    <source>
        <dbReference type="RuleBase" id="RU003345"/>
    </source>
</evidence>
<dbReference type="InterPro" id="IPR015590">
    <property type="entry name" value="Aldehyde_DH_dom"/>
</dbReference>